<keyword evidence="6" id="KW-1185">Reference proteome</keyword>
<dbReference type="InterPro" id="IPR036388">
    <property type="entry name" value="WH-like_DNA-bd_sf"/>
</dbReference>
<dbReference type="OrthoDB" id="9813987at2"/>
<evidence type="ECO:0000256" key="1">
    <source>
        <dbReference type="ARBA" id="ARBA00011046"/>
    </source>
</evidence>
<reference evidence="5 6" key="1">
    <citation type="submission" date="2017-10" db="EMBL/GenBank/DDBJ databases">
        <title>Genome of an Actinobacterium that displays light-enhanced growth.</title>
        <authorList>
            <person name="Maresca J.A."/>
            <person name="Hempel P."/>
            <person name="Shevchenko O."/>
            <person name="Miller K.J."/>
            <person name="Hahn M.W."/>
        </authorList>
    </citation>
    <scope>NUCLEOTIDE SEQUENCE [LARGE SCALE GENOMIC DNA]</scope>
    <source>
        <strain evidence="5 6">MWH-Mo1</strain>
    </source>
</reference>
<dbReference type="InterPro" id="IPR036390">
    <property type="entry name" value="WH_DNA-bd_sf"/>
</dbReference>
<evidence type="ECO:0000256" key="4">
    <source>
        <dbReference type="ARBA" id="ARBA00023163"/>
    </source>
</evidence>
<proteinExistence type="inferred from homology"/>
<evidence type="ECO:0000313" key="5">
    <source>
        <dbReference type="EMBL" id="AWR20944.1"/>
    </source>
</evidence>
<keyword evidence="2" id="KW-0805">Transcription regulation</keyword>
<accession>A0A2Z3RXU0</accession>
<dbReference type="RefSeq" id="WP_110232841.1">
    <property type="nucleotide sequence ID" value="NZ_CP023994.1"/>
</dbReference>
<evidence type="ECO:0000256" key="2">
    <source>
        <dbReference type="ARBA" id="ARBA00023015"/>
    </source>
</evidence>
<name>A0A2Z3RXU0_9MICO</name>
<dbReference type="Proteomes" id="UP000246894">
    <property type="component" value="Chromosome"/>
</dbReference>
<dbReference type="EMBL" id="CP023994">
    <property type="protein sequence ID" value="AWR20944.1"/>
    <property type="molecule type" value="Genomic_DNA"/>
</dbReference>
<dbReference type="KEGG" id="aum:AURMO_00326"/>
<dbReference type="GO" id="GO:0003677">
    <property type="term" value="F:DNA binding"/>
    <property type="evidence" value="ECO:0007669"/>
    <property type="project" value="UniProtKB-KW"/>
</dbReference>
<evidence type="ECO:0000313" key="6">
    <source>
        <dbReference type="Proteomes" id="UP000246894"/>
    </source>
</evidence>
<dbReference type="Gene3D" id="6.10.140.850">
    <property type="match status" value="1"/>
</dbReference>
<dbReference type="InterPro" id="IPR005650">
    <property type="entry name" value="BlaI_family"/>
</dbReference>
<evidence type="ECO:0000256" key="3">
    <source>
        <dbReference type="ARBA" id="ARBA00023125"/>
    </source>
</evidence>
<sequence>MAPQRNRGELEADIMTILWHENEPMTAKEVQAKFTENIPAITTLITVLDRMCAKGQVVKNSTGGRSQTFAAAQSRIDHVTSTMTSALNSADDQAAALLHFAGTLSEEDRAFLRKAIDNSN</sequence>
<dbReference type="GO" id="GO:0045892">
    <property type="term" value="P:negative regulation of DNA-templated transcription"/>
    <property type="evidence" value="ECO:0007669"/>
    <property type="project" value="InterPro"/>
</dbReference>
<keyword evidence="4" id="KW-0804">Transcription</keyword>
<protein>
    <submittedName>
        <fullName evidence="5">Transcriptional regulator BlaI</fullName>
    </submittedName>
</protein>
<dbReference type="AlphaFoldDB" id="A0A2Z3RXU0"/>
<comment type="similarity">
    <text evidence="1">Belongs to the BlaI transcriptional regulatory family.</text>
</comment>
<dbReference type="Pfam" id="PF03965">
    <property type="entry name" value="Penicillinase_R"/>
    <property type="match status" value="1"/>
</dbReference>
<keyword evidence="3" id="KW-0238">DNA-binding</keyword>
<dbReference type="Gene3D" id="1.10.10.10">
    <property type="entry name" value="Winged helix-like DNA-binding domain superfamily/Winged helix DNA-binding domain"/>
    <property type="match status" value="1"/>
</dbReference>
<gene>
    <name evidence="5" type="ORF">AURMO_00326</name>
</gene>
<organism evidence="5 6">
    <name type="scientific">Aurantimicrobium photophilum</name>
    <dbReference type="NCBI Taxonomy" id="1987356"/>
    <lineage>
        <taxon>Bacteria</taxon>
        <taxon>Bacillati</taxon>
        <taxon>Actinomycetota</taxon>
        <taxon>Actinomycetes</taxon>
        <taxon>Micrococcales</taxon>
        <taxon>Microbacteriaceae</taxon>
        <taxon>Aurantimicrobium</taxon>
    </lineage>
</organism>
<dbReference type="SUPFAM" id="SSF46785">
    <property type="entry name" value="Winged helix' DNA-binding domain"/>
    <property type="match status" value="1"/>
</dbReference>